<evidence type="ECO:0000256" key="5">
    <source>
        <dbReference type="ARBA" id="ARBA00022597"/>
    </source>
</evidence>
<keyword evidence="5" id="KW-0762">Sugar transport</keyword>
<dbReference type="InterPro" id="IPR050107">
    <property type="entry name" value="ABC_carbohydrate_import_ATPase"/>
</dbReference>
<feature type="domain" description="ABC transporter" evidence="11">
    <location>
        <begin position="8"/>
        <end position="243"/>
    </location>
</feature>
<dbReference type="Pfam" id="PF00005">
    <property type="entry name" value="ABC_tran"/>
    <property type="match status" value="2"/>
</dbReference>
<evidence type="ECO:0000256" key="8">
    <source>
        <dbReference type="ARBA" id="ARBA00022840"/>
    </source>
</evidence>
<feature type="domain" description="ABC transporter" evidence="11">
    <location>
        <begin position="254"/>
        <end position="498"/>
    </location>
</feature>
<keyword evidence="4" id="KW-1003">Cell membrane</keyword>
<dbReference type="InterPro" id="IPR003593">
    <property type="entry name" value="AAA+_ATPase"/>
</dbReference>
<evidence type="ECO:0000259" key="11">
    <source>
        <dbReference type="PROSITE" id="PS50893"/>
    </source>
</evidence>
<gene>
    <name evidence="12" type="ORF">DEM27_23595</name>
</gene>
<evidence type="ECO:0000256" key="4">
    <source>
        <dbReference type="ARBA" id="ARBA00022475"/>
    </source>
</evidence>
<reference evidence="12 13" key="1">
    <citation type="submission" date="2018-05" db="EMBL/GenBank/DDBJ databases">
        <title>The draft genome of strain NS-104.</title>
        <authorList>
            <person name="Hang P."/>
            <person name="Jiang J."/>
        </authorList>
    </citation>
    <scope>NUCLEOTIDE SEQUENCE [LARGE SCALE GENOMIC DNA]</scope>
    <source>
        <strain evidence="12 13">NS-104</strain>
    </source>
</reference>
<proteinExistence type="inferred from homology"/>
<dbReference type="PANTHER" id="PTHR43790">
    <property type="entry name" value="CARBOHYDRATE TRANSPORT ATP-BINDING PROTEIN MG119-RELATED"/>
    <property type="match status" value="1"/>
</dbReference>
<keyword evidence="6" id="KW-0677">Repeat</keyword>
<dbReference type="CDD" id="cd03216">
    <property type="entry name" value="ABC_Carb_Monos_I"/>
    <property type="match status" value="1"/>
</dbReference>
<keyword evidence="3" id="KW-0813">Transport</keyword>
<evidence type="ECO:0000256" key="2">
    <source>
        <dbReference type="ARBA" id="ARBA00005417"/>
    </source>
</evidence>
<keyword evidence="9" id="KW-1278">Translocase</keyword>
<keyword evidence="8 12" id="KW-0067">ATP-binding</keyword>
<evidence type="ECO:0000256" key="6">
    <source>
        <dbReference type="ARBA" id="ARBA00022737"/>
    </source>
</evidence>
<comment type="similarity">
    <text evidence="2">Belongs to the ABC transporter superfamily.</text>
</comment>
<dbReference type="Proteomes" id="UP000245252">
    <property type="component" value="Unassembled WGS sequence"/>
</dbReference>
<dbReference type="SUPFAM" id="SSF52540">
    <property type="entry name" value="P-loop containing nucleoside triphosphate hydrolases"/>
    <property type="match status" value="2"/>
</dbReference>
<dbReference type="InterPro" id="IPR027417">
    <property type="entry name" value="P-loop_NTPase"/>
</dbReference>
<dbReference type="PROSITE" id="PS50893">
    <property type="entry name" value="ABC_TRANSPORTER_2"/>
    <property type="match status" value="2"/>
</dbReference>
<evidence type="ECO:0000256" key="10">
    <source>
        <dbReference type="ARBA" id="ARBA00023136"/>
    </source>
</evidence>
<sequence length="505" mass="53774">MPSAASALHMRGISKVFPGVKALSGVELAVRFGTVHAIVGENGAGKSTLMKILSGAYAPTTGTIEVAGTDVRMKRPADAQRLGIRMVHQELNLVPDLTVAENIFLGRMPKRLGFFDRGGMLRRAAAVLAELGTSIDPQERLGDLTISQQQLVEIAKAYAADPRIIVLDEPTSSLSEHETAALFRILRKMRDAGIAIIYISHRLKEVLEIADEVTVLRDGAMIETRAASGITAAEMIRLMVGREVSNVFPKTPSVIGKQVLSVRGIGDGARFADVSFDVRAGEILGLTGLVGAGRTEVARAIFGLAPLTTGTIEIDGAPVTIRSPAAAARAGIAYVPEDRKGDGIVPAMTVRENISLPVLRRLANRFGRVRRGVERDLAQTYVQKFSIVPPDGERRIGLLSGGNQQKAVISRWLATDPKVLILDEPTRGVDVGAKAEIHGIIGQLVANGMAVVMISSELPEIMGVCDRVVVMRDGRASAPIAREGLTEERIMALATGEDSAEGEAA</sequence>
<evidence type="ECO:0000256" key="3">
    <source>
        <dbReference type="ARBA" id="ARBA00022448"/>
    </source>
</evidence>
<protein>
    <submittedName>
        <fullName evidence="12">D-xylose ABC transporter ATP-binding protein</fullName>
    </submittedName>
</protein>
<organism evidence="12 13">
    <name type="scientific">Metarhizobium album</name>
    <dbReference type="NCBI Taxonomy" id="2182425"/>
    <lineage>
        <taxon>Bacteria</taxon>
        <taxon>Pseudomonadati</taxon>
        <taxon>Pseudomonadota</taxon>
        <taxon>Alphaproteobacteria</taxon>
        <taxon>Hyphomicrobiales</taxon>
        <taxon>Rhizobiaceae</taxon>
        <taxon>Metarhizobium</taxon>
    </lineage>
</organism>
<keyword evidence="10" id="KW-0472">Membrane</keyword>
<name>A0A2U2DKU4_9HYPH</name>
<dbReference type="AlphaFoldDB" id="A0A2U2DKU4"/>
<comment type="caution">
    <text evidence="12">The sequence shown here is derived from an EMBL/GenBank/DDBJ whole genome shotgun (WGS) entry which is preliminary data.</text>
</comment>
<keyword evidence="7" id="KW-0547">Nucleotide-binding</keyword>
<dbReference type="EMBL" id="QFBC01000013">
    <property type="protein sequence ID" value="PWE53903.1"/>
    <property type="molecule type" value="Genomic_DNA"/>
</dbReference>
<dbReference type="CDD" id="cd03215">
    <property type="entry name" value="ABC_Carb_Monos_II"/>
    <property type="match status" value="1"/>
</dbReference>
<dbReference type="SMART" id="SM00382">
    <property type="entry name" value="AAA"/>
    <property type="match status" value="2"/>
</dbReference>
<dbReference type="FunFam" id="3.40.50.300:FF:000127">
    <property type="entry name" value="Ribose import ATP-binding protein RbsA"/>
    <property type="match status" value="1"/>
</dbReference>
<dbReference type="GO" id="GO:0016887">
    <property type="term" value="F:ATP hydrolysis activity"/>
    <property type="evidence" value="ECO:0007669"/>
    <property type="project" value="InterPro"/>
</dbReference>
<evidence type="ECO:0000256" key="9">
    <source>
        <dbReference type="ARBA" id="ARBA00022967"/>
    </source>
</evidence>
<dbReference type="OrthoDB" id="9805029at2"/>
<dbReference type="Gene3D" id="3.40.50.300">
    <property type="entry name" value="P-loop containing nucleotide triphosphate hydrolases"/>
    <property type="match status" value="2"/>
</dbReference>
<evidence type="ECO:0000313" key="13">
    <source>
        <dbReference type="Proteomes" id="UP000245252"/>
    </source>
</evidence>
<dbReference type="GO" id="GO:0005886">
    <property type="term" value="C:plasma membrane"/>
    <property type="evidence" value="ECO:0007669"/>
    <property type="project" value="UniProtKB-SubCell"/>
</dbReference>
<dbReference type="InterPro" id="IPR003439">
    <property type="entry name" value="ABC_transporter-like_ATP-bd"/>
</dbReference>
<accession>A0A2U2DKU4</accession>
<evidence type="ECO:0000256" key="1">
    <source>
        <dbReference type="ARBA" id="ARBA00004202"/>
    </source>
</evidence>
<dbReference type="RefSeq" id="WP_109460699.1">
    <property type="nucleotide sequence ID" value="NZ_QFBC01000013.1"/>
</dbReference>
<dbReference type="GO" id="GO:0005524">
    <property type="term" value="F:ATP binding"/>
    <property type="evidence" value="ECO:0007669"/>
    <property type="project" value="UniProtKB-KW"/>
</dbReference>
<evidence type="ECO:0000256" key="7">
    <source>
        <dbReference type="ARBA" id="ARBA00022741"/>
    </source>
</evidence>
<keyword evidence="13" id="KW-1185">Reference proteome</keyword>
<dbReference type="PANTHER" id="PTHR43790:SF3">
    <property type="entry name" value="D-ALLOSE IMPORT ATP-BINDING PROTEIN ALSA-RELATED"/>
    <property type="match status" value="1"/>
</dbReference>
<dbReference type="InterPro" id="IPR017871">
    <property type="entry name" value="ABC_transporter-like_CS"/>
</dbReference>
<comment type="subcellular location">
    <subcellularLocation>
        <location evidence="1">Cell membrane</location>
        <topology evidence="1">Peripheral membrane protein</topology>
    </subcellularLocation>
</comment>
<evidence type="ECO:0000313" key="12">
    <source>
        <dbReference type="EMBL" id="PWE53903.1"/>
    </source>
</evidence>
<dbReference type="PROSITE" id="PS00211">
    <property type="entry name" value="ABC_TRANSPORTER_1"/>
    <property type="match status" value="1"/>
</dbReference>